<name>A0A9E7RWL6_METWO</name>
<sequence>MQLQPNQTTLDYSTYIGDNNLDKVKDIHIDYTGSAYITGSSLNGSRNVLLAKFDPQNKLVYSKTYNL</sequence>
<dbReference type="Proteomes" id="UP001369247">
    <property type="component" value="Unassembled WGS sequence"/>
</dbReference>
<dbReference type="Proteomes" id="UP001065373">
    <property type="component" value="Chromosome"/>
</dbReference>
<dbReference type="Pfam" id="PF06739">
    <property type="entry name" value="SBBP"/>
    <property type="match status" value="1"/>
</dbReference>
<dbReference type="InterPro" id="IPR010620">
    <property type="entry name" value="SBBP_repeat"/>
</dbReference>
<protein>
    <submittedName>
        <fullName evidence="2">SBBP repeat-containing protein</fullName>
    </submittedName>
</protein>
<proteinExistence type="predicted"/>
<dbReference type="AlphaFoldDB" id="A0A9E7RWL6"/>
<dbReference type="EMBL" id="JAXUHJ010000010">
    <property type="protein sequence ID" value="MEJ8543117.1"/>
    <property type="molecule type" value="Genomic_DNA"/>
</dbReference>
<evidence type="ECO:0000313" key="1">
    <source>
        <dbReference type="EMBL" id="MEJ8543117.1"/>
    </source>
</evidence>
<dbReference type="GeneID" id="70638438"/>
<reference evidence="2" key="1">
    <citation type="submission" date="2022-09" db="EMBL/GenBank/DDBJ databases">
        <title>Characterization of three MwoI isoschizomers from sequenced genome and metagenomes.</title>
        <authorList>
            <person name="Fomenkov A."/>
            <person name="Xu S.Y."/>
            <person name="Roberts R.J."/>
        </authorList>
    </citation>
    <scope>NUCLEOTIDE SEQUENCE</scope>
    <source>
        <strain evidence="2">DSM 2970</strain>
    </source>
</reference>
<organism evidence="2">
    <name type="scientific">Methanothermobacter wolfeii</name>
    <name type="common">Methanobacterium wolfei</name>
    <dbReference type="NCBI Taxonomy" id="145261"/>
    <lineage>
        <taxon>Archaea</taxon>
        <taxon>Methanobacteriati</taxon>
        <taxon>Methanobacteriota</taxon>
        <taxon>Methanomada group</taxon>
        <taxon>Methanobacteria</taxon>
        <taxon>Methanobacteriales</taxon>
        <taxon>Methanobacteriaceae</taxon>
        <taxon>Methanothermobacter</taxon>
    </lineage>
</organism>
<reference evidence="1 3" key="2">
    <citation type="submission" date="2023-12" db="EMBL/GenBank/DDBJ databases">
        <title>Phenotypic and Genomic Characterization of Methanothermobacter wolfeii Strain BSEL, a CO2-Capturing Archaeon with Minimal Nutrient Requirements.</title>
        <authorList>
            <person name="Ale Enriquez F."/>
            <person name="Ahring B.K."/>
        </authorList>
    </citation>
    <scope>NUCLEOTIDE SEQUENCE [LARGE SCALE GENOMIC DNA]</scope>
    <source>
        <strain evidence="1 3">BSEL-1</strain>
    </source>
</reference>
<keyword evidence="3" id="KW-1185">Reference proteome</keyword>
<accession>A0A9E7RWL6</accession>
<evidence type="ECO:0000313" key="2">
    <source>
        <dbReference type="EMBL" id="UXH31799.1"/>
    </source>
</evidence>
<evidence type="ECO:0000313" key="3">
    <source>
        <dbReference type="Proteomes" id="UP001369247"/>
    </source>
</evidence>
<dbReference type="RefSeq" id="WP_238337921.1">
    <property type="nucleotide sequence ID" value="NZ_CP104550.1"/>
</dbReference>
<gene>
    <name evidence="2" type="ORF">N5910_00350</name>
    <name evidence="1" type="ORF">U2150_06405</name>
</gene>
<dbReference type="EMBL" id="CP104550">
    <property type="protein sequence ID" value="UXH31799.1"/>
    <property type="molecule type" value="Genomic_DNA"/>
</dbReference>